<evidence type="ECO:0000313" key="1">
    <source>
        <dbReference type="EMBL" id="GFN78564.1"/>
    </source>
</evidence>
<comment type="caution">
    <text evidence="1">The sequence shown here is derived from an EMBL/GenBank/DDBJ whole genome shotgun (WGS) entry which is preliminary data.</text>
</comment>
<gene>
    <name evidence="1" type="ORF">PoB_000507000</name>
</gene>
<sequence length="101" mass="12029">MLVCYGVWKNKHCTFVQRSFRRIHHNNPHSIKLILEWYNDFIERRCICDQRKEHSGRQQCQKKLSRGPETVIFAAPRSRQADVAKSYNLRNTHCARPYANA</sequence>
<name>A0AAV3Y7U9_9GAST</name>
<dbReference type="AlphaFoldDB" id="A0AAV3Y7U9"/>
<reference evidence="1 2" key="1">
    <citation type="journal article" date="2021" name="Elife">
        <title>Chloroplast acquisition without the gene transfer in kleptoplastic sea slugs, Plakobranchus ocellatus.</title>
        <authorList>
            <person name="Maeda T."/>
            <person name="Takahashi S."/>
            <person name="Yoshida T."/>
            <person name="Shimamura S."/>
            <person name="Takaki Y."/>
            <person name="Nagai Y."/>
            <person name="Toyoda A."/>
            <person name="Suzuki Y."/>
            <person name="Arimoto A."/>
            <person name="Ishii H."/>
            <person name="Satoh N."/>
            <person name="Nishiyama T."/>
            <person name="Hasebe M."/>
            <person name="Maruyama T."/>
            <person name="Minagawa J."/>
            <person name="Obokata J."/>
            <person name="Shigenobu S."/>
        </authorList>
    </citation>
    <scope>NUCLEOTIDE SEQUENCE [LARGE SCALE GENOMIC DNA]</scope>
</reference>
<organism evidence="1 2">
    <name type="scientific">Plakobranchus ocellatus</name>
    <dbReference type="NCBI Taxonomy" id="259542"/>
    <lineage>
        <taxon>Eukaryota</taxon>
        <taxon>Metazoa</taxon>
        <taxon>Spiralia</taxon>
        <taxon>Lophotrochozoa</taxon>
        <taxon>Mollusca</taxon>
        <taxon>Gastropoda</taxon>
        <taxon>Heterobranchia</taxon>
        <taxon>Euthyneura</taxon>
        <taxon>Panpulmonata</taxon>
        <taxon>Sacoglossa</taxon>
        <taxon>Placobranchoidea</taxon>
        <taxon>Plakobranchidae</taxon>
        <taxon>Plakobranchus</taxon>
    </lineage>
</organism>
<proteinExistence type="predicted"/>
<dbReference type="Proteomes" id="UP000735302">
    <property type="component" value="Unassembled WGS sequence"/>
</dbReference>
<evidence type="ECO:0008006" key="3">
    <source>
        <dbReference type="Google" id="ProtNLM"/>
    </source>
</evidence>
<evidence type="ECO:0000313" key="2">
    <source>
        <dbReference type="Proteomes" id="UP000735302"/>
    </source>
</evidence>
<protein>
    <recommendedName>
        <fullName evidence="3">DUF4817 domain-containing protein</fullName>
    </recommendedName>
</protein>
<dbReference type="EMBL" id="BLXT01000591">
    <property type="protein sequence ID" value="GFN78564.1"/>
    <property type="molecule type" value="Genomic_DNA"/>
</dbReference>
<accession>A0AAV3Y7U9</accession>
<keyword evidence="2" id="KW-1185">Reference proteome</keyword>